<dbReference type="EMBL" id="LR217703">
    <property type="protein sequence ID" value="VFP80216.1"/>
    <property type="molecule type" value="Genomic_DNA"/>
</dbReference>
<name>A0A451D3I2_9GAMM</name>
<dbReference type="SUPFAM" id="SSF103515">
    <property type="entry name" value="Autotransporter"/>
    <property type="match status" value="1"/>
</dbReference>
<dbReference type="Proteomes" id="UP000294412">
    <property type="component" value="Chromosome"/>
</dbReference>
<proteinExistence type="predicted"/>
<evidence type="ECO:0000313" key="1">
    <source>
        <dbReference type="EMBL" id="VFP80216.1"/>
    </source>
</evidence>
<dbReference type="InterPro" id="IPR036709">
    <property type="entry name" value="Autotransporte_beta_dom_sf"/>
</dbReference>
<dbReference type="AlphaFoldDB" id="A0A451D3I2"/>
<protein>
    <submittedName>
        <fullName evidence="1">Autotransporter beta-domain superfamily protein</fullName>
    </submittedName>
</protein>
<evidence type="ECO:0000313" key="2">
    <source>
        <dbReference type="Proteomes" id="UP000294412"/>
    </source>
</evidence>
<accession>A0A451D3I2</accession>
<reference evidence="1 2" key="1">
    <citation type="submission" date="2019-02" db="EMBL/GenBank/DDBJ databases">
        <authorList>
            <person name="Manzano-Marin A."/>
            <person name="Manzano-Marin A."/>
        </authorList>
    </citation>
    <scope>NUCLEOTIDE SEQUENCE [LARGE SCALE GENOMIC DNA]</scope>
    <source>
        <strain evidence="1 2">ErCicuneomaculata</strain>
    </source>
</reference>
<organism evidence="1 2">
    <name type="scientific">Candidatus Erwinia haradaeae</name>
    <dbReference type="NCBI Taxonomy" id="1922217"/>
    <lineage>
        <taxon>Bacteria</taxon>
        <taxon>Pseudomonadati</taxon>
        <taxon>Pseudomonadota</taxon>
        <taxon>Gammaproteobacteria</taxon>
        <taxon>Enterobacterales</taxon>
        <taxon>Erwiniaceae</taxon>
        <taxon>Erwinia</taxon>
    </lineage>
</organism>
<dbReference type="RefSeq" id="WP_157993753.1">
    <property type="nucleotide sequence ID" value="NZ_LR217703.1"/>
</dbReference>
<gene>
    <name evidence="1" type="ORF">ERCICUMA2628_602</name>
</gene>
<sequence precursor="true">MKGFKISMSLYDRKINYIFFCLLFIISFIKQAGAKPVEDSHLKSAVNSHLKSAVNSHLKSVESSSLKNAVDKTSDIKAPLSYKEENTSIFCISSNGKVVGGLSYINADEESGARATIWSGPNWSTKTTLKTLKGDYEGHSKVISLSADGKIAAGYSPFDKDVMHAVIWSGDNWGTLTNLEKLDPDDVNVSIAQSLSGDGKIAGGFFVSKKFNNKSHAMIWSGKNWANKTDLGIINVDHPINSEVSVISADGKVASGSFSSQIGDTHAVIWSGENWSTKNYLDHSSSNNIILSESSEVSSLSADGKIAGGFYASQDKIHRATIWYGEKWSNKVDLGTLRKDLSGFSEVFTLSDDGKMAGGESSIDGNDAATHATIWYGEKWANKIDVGTLKSDFSGKAEILGFAHDGTSAIGKSISDDLKEHPFFIRLPRQETQVSTNTALLKSETSHSSEPATNTSFKTSSSLMVDLTNTNSTLDEIASDTFSLIKSQQHILTNLQQGCVANGNSLCWLINTKPSTVMSKDVLPTVNIGYGLTDVFSFGGVITRPLQSYLPKSHKINGNNVGAGVYIDWHASQRFGELYFRPAISFSQYEIDILRPTLPHSENGEGNSALHGVSSSLEWGGGYPIFSKNISWFWHTGVRYNQLSRDAYKEDCKISLPVSYNKISYDNIRGDIGTDIRVSILKPLILVSGVKIERMLKESALISDVDINGLFIHRSRNDLSKNSSIVKTGIVYALNKNLSLSMLESITSCNEFHKKWRLNLILSGTF</sequence>
<dbReference type="OrthoDB" id="6510662at2"/>
<dbReference type="Gene3D" id="2.40.128.130">
    <property type="entry name" value="Autotransporter beta-domain"/>
    <property type="match status" value="1"/>
</dbReference>